<feature type="transmembrane region" description="Helical" evidence="6">
    <location>
        <begin position="163"/>
        <end position="182"/>
    </location>
</feature>
<keyword evidence="9" id="KW-1185">Reference proteome</keyword>
<evidence type="ECO:0000256" key="6">
    <source>
        <dbReference type="RuleBase" id="RU363058"/>
    </source>
</evidence>
<dbReference type="InterPro" id="IPR001204">
    <property type="entry name" value="Phos_transporter"/>
</dbReference>
<organism evidence="8 9">
    <name type="scientific">Actinomadura rubrobrunea</name>
    <dbReference type="NCBI Taxonomy" id="115335"/>
    <lineage>
        <taxon>Bacteria</taxon>
        <taxon>Bacillati</taxon>
        <taxon>Actinomycetota</taxon>
        <taxon>Actinomycetes</taxon>
        <taxon>Streptosporangiales</taxon>
        <taxon>Thermomonosporaceae</taxon>
        <taxon>Actinomadura</taxon>
    </lineage>
</organism>
<evidence type="ECO:0000256" key="5">
    <source>
        <dbReference type="ARBA" id="ARBA00023136"/>
    </source>
</evidence>
<keyword evidence="2 6" id="KW-0813">Transport</keyword>
<dbReference type="EMBL" id="BSRZ01000008">
    <property type="protein sequence ID" value="GLW65220.1"/>
    <property type="molecule type" value="Genomic_DNA"/>
</dbReference>
<dbReference type="PANTHER" id="PTHR11101">
    <property type="entry name" value="PHOSPHATE TRANSPORTER"/>
    <property type="match status" value="1"/>
</dbReference>
<accession>A0A9W6PWH5</accession>
<proteinExistence type="inferred from homology"/>
<dbReference type="Proteomes" id="UP001165124">
    <property type="component" value="Unassembled WGS sequence"/>
</dbReference>
<evidence type="ECO:0000256" key="3">
    <source>
        <dbReference type="ARBA" id="ARBA00022692"/>
    </source>
</evidence>
<evidence type="ECO:0000313" key="8">
    <source>
        <dbReference type="EMBL" id="GLW65220.1"/>
    </source>
</evidence>
<keyword evidence="4 6" id="KW-1133">Transmembrane helix</keyword>
<keyword evidence="5 6" id="KW-0472">Membrane</keyword>
<comment type="caution">
    <text evidence="8">The sequence shown here is derived from an EMBL/GenBank/DDBJ whole genome shotgun (WGS) entry which is preliminary data.</text>
</comment>
<dbReference type="AlphaFoldDB" id="A0A9W6PWH5"/>
<evidence type="ECO:0000313" key="9">
    <source>
        <dbReference type="Proteomes" id="UP001165124"/>
    </source>
</evidence>
<feature type="transmembrane region" description="Helical" evidence="6">
    <location>
        <begin position="35"/>
        <end position="54"/>
    </location>
</feature>
<dbReference type="GO" id="GO:0005315">
    <property type="term" value="F:phosphate transmembrane transporter activity"/>
    <property type="evidence" value="ECO:0007669"/>
    <property type="project" value="InterPro"/>
</dbReference>
<comment type="subcellular location">
    <subcellularLocation>
        <location evidence="1 6">Membrane</location>
        <topology evidence="1 6">Multi-pass membrane protein</topology>
    </subcellularLocation>
</comment>
<protein>
    <recommendedName>
        <fullName evidence="6">Phosphate transporter</fullName>
    </recommendedName>
</protein>
<feature type="transmembrane region" description="Helical" evidence="6">
    <location>
        <begin position="356"/>
        <end position="382"/>
    </location>
</feature>
<feature type="region of interest" description="Disordered" evidence="7">
    <location>
        <begin position="1"/>
        <end position="25"/>
    </location>
</feature>
<name>A0A9W6PWH5_9ACTN</name>
<feature type="transmembrane region" description="Helical" evidence="6">
    <location>
        <begin position="269"/>
        <end position="289"/>
    </location>
</feature>
<dbReference type="Pfam" id="PF01384">
    <property type="entry name" value="PHO4"/>
    <property type="match status" value="1"/>
</dbReference>
<feature type="transmembrane region" description="Helical" evidence="6">
    <location>
        <begin position="131"/>
        <end position="151"/>
    </location>
</feature>
<feature type="transmembrane region" description="Helical" evidence="6">
    <location>
        <begin position="99"/>
        <end position="119"/>
    </location>
</feature>
<sequence>MSAVGNPEAALAAKEAEPGSEPSLAEQVRRGPHRFWLLLPVGVVAVMLAGALGLRQDAQTAVLMLVVAVALIFDYTNGFHDAANAIATSVSTRALTPRAALLMAAVMNMVGALLGVEVAKTVSEVITPPSGLHGLTVVAAGVLGAITWNLITWYFGLPSSSSHALIGGVVGAGLASASSVNWSSVVDKVAVPMVVSPVVGFCLAYLVMVAILWIFRRAHPSRVGRRFRVAQSLSAASMALGHGLQDAQKTMGIIVLALVTTGHSTGDTVPLWVIVSCAGALSLGTYAGGWRIMRTLGRRVIELDPPKGFAAEATASMILYATAYVWHAPISTTHTITSSIMGAGATKRLSAVRWGVAGNIVTAWVLTMPMAAAVAAVVYWIVHFFGA</sequence>
<dbReference type="RefSeq" id="WP_432705404.1">
    <property type="nucleotide sequence ID" value="NZ_BSRZ01000008.1"/>
</dbReference>
<comment type="similarity">
    <text evidence="6">Belongs to the inorganic phosphate transporter (PiT) (TC 2.A.20) family.</text>
</comment>
<reference evidence="8" key="1">
    <citation type="submission" date="2023-02" db="EMBL/GenBank/DDBJ databases">
        <title>Actinomadura rubrobrunea NBRC 14622.</title>
        <authorList>
            <person name="Ichikawa N."/>
            <person name="Sato H."/>
            <person name="Tonouchi N."/>
        </authorList>
    </citation>
    <scope>NUCLEOTIDE SEQUENCE</scope>
    <source>
        <strain evidence="8">NBRC 14622</strain>
    </source>
</reference>
<evidence type="ECO:0000256" key="7">
    <source>
        <dbReference type="SAM" id="MobiDB-lite"/>
    </source>
</evidence>
<keyword evidence="3 6" id="KW-0812">Transmembrane</keyword>
<feature type="transmembrane region" description="Helical" evidence="6">
    <location>
        <begin position="60"/>
        <end position="78"/>
    </location>
</feature>
<keyword evidence="6" id="KW-0592">Phosphate transport</keyword>
<evidence type="ECO:0000256" key="1">
    <source>
        <dbReference type="ARBA" id="ARBA00004141"/>
    </source>
</evidence>
<evidence type="ECO:0000256" key="4">
    <source>
        <dbReference type="ARBA" id="ARBA00022989"/>
    </source>
</evidence>
<feature type="transmembrane region" description="Helical" evidence="6">
    <location>
        <begin position="194"/>
        <end position="215"/>
    </location>
</feature>
<gene>
    <name evidence="8" type="ORF">Arub01_34640</name>
</gene>
<dbReference type="GO" id="GO:0035435">
    <property type="term" value="P:phosphate ion transmembrane transport"/>
    <property type="evidence" value="ECO:0007669"/>
    <property type="project" value="TreeGrafter"/>
</dbReference>
<evidence type="ECO:0000256" key="2">
    <source>
        <dbReference type="ARBA" id="ARBA00022448"/>
    </source>
</evidence>
<dbReference type="GO" id="GO:0016020">
    <property type="term" value="C:membrane"/>
    <property type="evidence" value="ECO:0007669"/>
    <property type="project" value="UniProtKB-SubCell"/>
</dbReference>
<dbReference type="PANTHER" id="PTHR11101:SF80">
    <property type="entry name" value="PHOSPHATE TRANSPORTER"/>
    <property type="match status" value="1"/>
</dbReference>